<sequence>MKKNILFYKLDLVFNSQLNIFTTDADLKSRVKAFAKNCNKNEMSYTNESQNYIVDIIEINEDYLFGSYGNLNNYSKSNFIRVRDRQNLSPHEYKDYLEMFTYFYIDFNANKIVNISSRYCRGFKINIAEFLNDHFNLSEIYSDIKVVSTLKNDIKEAINKAVHVQEIDIKYYSDKHLMNEFVSLADIDSEDSGAIKSARLTLSLEPVSASKSIAQKLLNSIHDKGRKYKSVSITTDDGEIDVLEQTVTKKVSCDFEEGDFDEDSILNKLQKIISFY</sequence>
<accession>A0A8S5MEX9</accession>
<name>A0A8S5MEX9_9CAUD</name>
<dbReference type="EMBL" id="BK014887">
    <property type="protein sequence ID" value="DAD80772.1"/>
    <property type="molecule type" value="Genomic_DNA"/>
</dbReference>
<organism evidence="1">
    <name type="scientific">Siphoviridae sp. ctet217</name>
    <dbReference type="NCBI Taxonomy" id="2826409"/>
    <lineage>
        <taxon>Viruses</taxon>
        <taxon>Duplodnaviria</taxon>
        <taxon>Heunggongvirae</taxon>
        <taxon>Uroviricota</taxon>
        <taxon>Caudoviricetes</taxon>
    </lineage>
</organism>
<protein>
    <submittedName>
        <fullName evidence="1">Intracellular sensor of Lambda phage, Abi component</fullName>
    </submittedName>
</protein>
<evidence type="ECO:0000313" key="1">
    <source>
        <dbReference type="EMBL" id="DAD80772.1"/>
    </source>
</evidence>
<reference evidence="1" key="1">
    <citation type="journal article" date="2021" name="Proc. Natl. Acad. Sci. U.S.A.">
        <title>A Catalog of Tens of Thousands of Viruses from Human Metagenomes Reveals Hidden Associations with Chronic Diseases.</title>
        <authorList>
            <person name="Tisza M.J."/>
            <person name="Buck C.B."/>
        </authorList>
    </citation>
    <scope>NUCLEOTIDE SEQUENCE</scope>
    <source>
        <strain evidence="1">Ctet217</strain>
    </source>
</reference>
<proteinExistence type="predicted"/>